<protein>
    <submittedName>
        <fullName evidence="1">Leucine-rich repeat protein</fullName>
    </submittedName>
</protein>
<name>A0AC61NK94_9FIRM</name>
<organism evidence="1 2">
    <name type="scientific">Aristaeella hokkaidonensis</name>
    <dbReference type="NCBI Taxonomy" id="3046382"/>
    <lineage>
        <taxon>Bacteria</taxon>
        <taxon>Bacillati</taxon>
        <taxon>Bacillota</taxon>
        <taxon>Clostridia</taxon>
        <taxon>Eubacteriales</taxon>
        <taxon>Aristaeellaceae</taxon>
        <taxon>Aristaeella</taxon>
    </lineage>
</organism>
<reference evidence="1" key="1">
    <citation type="submission" date="2021-01" db="EMBL/GenBank/DDBJ databases">
        <title>Complete genome sequence of Clostridiales bacterium R-7.</title>
        <authorList>
            <person name="Mahoney-Kurpe S.C."/>
            <person name="Palevich N."/>
            <person name="Koike S."/>
            <person name="Moon C.D."/>
            <person name="Attwood G.T."/>
        </authorList>
    </citation>
    <scope>NUCLEOTIDE SEQUENCE</scope>
    <source>
        <strain evidence="1">R-7</strain>
    </source>
</reference>
<dbReference type="EMBL" id="CP068393">
    <property type="protein sequence ID" value="QUC66428.1"/>
    <property type="molecule type" value="Genomic_DNA"/>
</dbReference>
<keyword evidence="2" id="KW-1185">Reference proteome</keyword>
<accession>A0AC61NK94</accession>
<sequence length="153" mass="17068">MDIRKSKMWILLLLVAVLLMLIYGMKSSCGENLKWNLKDGTLTITGSGRMNDYKGIFGDRDADGNRRMLCVDTPWEDHKISRIVVEDGVTSIGNYAFAFCPGLREIVLPDTVTSIGDSVFDGSESLEMIYVAEGSYAEAYCISNQLPYAYRTV</sequence>
<evidence type="ECO:0000313" key="1">
    <source>
        <dbReference type="EMBL" id="QUC66428.1"/>
    </source>
</evidence>
<gene>
    <name evidence="1" type="ORF">JYE49_11230</name>
</gene>
<proteinExistence type="predicted"/>
<dbReference type="Proteomes" id="UP000682782">
    <property type="component" value="Chromosome"/>
</dbReference>
<evidence type="ECO:0000313" key="2">
    <source>
        <dbReference type="Proteomes" id="UP000682782"/>
    </source>
</evidence>